<dbReference type="GO" id="GO:0003677">
    <property type="term" value="F:DNA binding"/>
    <property type="evidence" value="ECO:0007669"/>
    <property type="project" value="InterPro"/>
</dbReference>
<dbReference type="Proteomes" id="UP000824260">
    <property type="component" value="Unassembled WGS sequence"/>
</dbReference>
<evidence type="ECO:0000313" key="2">
    <source>
        <dbReference type="EMBL" id="HIQ82710.1"/>
    </source>
</evidence>
<name>A0A9D0ZLG8_9FIRM</name>
<dbReference type="PROSITE" id="PS50943">
    <property type="entry name" value="HTH_CROC1"/>
    <property type="match status" value="1"/>
</dbReference>
<gene>
    <name evidence="2" type="ORF">IAA52_06355</name>
</gene>
<reference evidence="2" key="1">
    <citation type="submission" date="2020-10" db="EMBL/GenBank/DDBJ databases">
        <authorList>
            <person name="Gilroy R."/>
        </authorList>
    </citation>
    <scope>NUCLEOTIDE SEQUENCE</scope>
    <source>
        <strain evidence="2">ChiSjej6B24-2974</strain>
    </source>
</reference>
<proteinExistence type="predicted"/>
<dbReference type="InterPro" id="IPR010982">
    <property type="entry name" value="Lambda_DNA-bd_dom_sf"/>
</dbReference>
<dbReference type="SUPFAM" id="SSF47413">
    <property type="entry name" value="lambda repressor-like DNA-binding domains"/>
    <property type="match status" value="1"/>
</dbReference>
<organism evidence="2 3">
    <name type="scientific">Candidatus Pullichristensenella stercorigallinarum</name>
    <dbReference type="NCBI Taxonomy" id="2840909"/>
    <lineage>
        <taxon>Bacteria</taxon>
        <taxon>Bacillati</taxon>
        <taxon>Bacillota</taxon>
        <taxon>Clostridia</taxon>
        <taxon>Candidatus Pullichristensenella</taxon>
    </lineage>
</organism>
<comment type="caution">
    <text evidence="2">The sequence shown here is derived from an EMBL/GenBank/DDBJ whole genome shotgun (WGS) entry which is preliminary data.</text>
</comment>
<protein>
    <submittedName>
        <fullName evidence="2">Helix-turn-helix domain-containing protein</fullName>
    </submittedName>
</protein>
<sequence>MRLRKAKGIKQKELVAMLQSRGMDICETSMSRLEGQTRQVQDYELPVIADALGVSVEWLLSDEET</sequence>
<dbReference type="InterPro" id="IPR001387">
    <property type="entry name" value="Cro/C1-type_HTH"/>
</dbReference>
<dbReference type="AlphaFoldDB" id="A0A9D0ZLG8"/>
<evidence type="ECO:0000259" key="1">
    <source>
        <dbReference type="PROSITE" id="PS50943"/>
    </source>
</evidence>
<dbReference type="EMBL" id="DVFZ01000061">
    <property type="protein sequence ID" value="HIQ82710.1"/>
    <property type="molecule type" value="Genomic_DNA"/>
</dbReference>
<dbReference type="CDD" id="cd00093">
    <property type="entry name" value="HTH_XRE"/>
    <property type="match status" value="1"/>
</dbReference>
<accession>A0A9D0ZLG8</accession>
<feature type="domain" description="HTH cro/C1-type" evidence="1">
    <location>
        <begin position="2"/>
        <end position="59"/>
    </location>
</feature>
<evidence type="ECO:0000313" key="3">
    <source>
        <dbReference type="Proteomes" id="UP000824260"/>
    </source>
</evidence>
<reference evidence="2" key="2">
    <citation type="journal article" date="2021" name="PeerJ">
        <title>Extensive microbial diversity within the chicken gut microbiome revealed by metagenomics and culture.</title>
        <authorList>
            <person name="Gilroy R."/>
            <person name="Ravi A."/>
            <person name="Getino M."/>
            <person name="Pursley I."/>
            <person name="Horton D.L."/>
            <person name="Alikhan N.F."/>
            <person name="Baker D."/>
            <person name="Gharbi K."/>
            <person name="Hall N."/>
            <person name="Watson M."/>
            <person name="Adriaenssens E.M."/>
            <person name="Foster-Nyarko E."/>
            <person name="Jarju S."/>
            <person name="Secka A."/>
            <person name="Antonio M."/>
            <person name="Oren A."/>
            <person name="Chaudhuri R.R."/>
            <person name="La Ragione R."/>
            <person name="Hildebrand F."/>
            <person name="Pallen M.J."/>
        </authorList>
    </citation>
    <scope>NUCLEOTIDE SEQUENCE</scope>
    <source>
        <strain evidence="2">ChiSjej6B24-2974</strain>
    </source>
</reference>
<dbReference type="Gene3D" id="1.10.260.40">
    <property type="entry name" value="lambda repressor-like DNA-binding domains"/>
    <property type="match status" value="1"/>
</dbReference>